<dbReference type="CDD" id="cd00336">
    <property type="entry name" value="Ribosomal_L22"/>
    <property type="match status" value="1"/>
</dbReference>
<evidence type="ECO:0000256" key="10">
    <source>
        <dbReference type="RuleBase" id="RU004008"/>
    </source>
</evidence>
<comment type="similarity">
    <text evidence="1 7 8">Belongs to the universal ribosomal protein uL22 family.</text>
</comment>
<keyword evidence="3 7" id="KW-0694">RNA-binding</keyword>
<organism evidence="12 13">
    <name type="scientific">Candidatus Magasanikbacteria bacterium CG1_02_32_51</name>
    <dbReference type="NCBI Taxonomy" id="1805238"/>
    <lineage>
        <taxon>Bacteria</taxon>
        <taxon>Candidatus Magasanikiibacteriota</taxon>
    </lineage>
</organism>
<dbReference type="PANTHER" id="PTHR13501:SF8">
    <property type="entry name" value="LARGE RIBOSOMAL SUBUNIT PROTEIN UL22M"/>
    <property type="match status" value="1"/>
</dbReference>
<name>A0A1J4UAX1_9BACT</name>
<dbReference type="SUPFAM" id="SSF54843">
    <property type="entry name" value="Ribosomal protein L22"/>
    <property type="match status" value="1"/>
</dbReference>
<dbReference type="GO" id="GO:0003735">
    <property type="term" value="F:structural constituent of ribosome"/>
    <property type="evidence" value="ECO:0007669"/>
    <property type="project" value="InterPro"/>
</dbReference>
<evidence type="ECO:0000256" key="4">
    <source>
        <dbReference type="ARBA" id="ARBA00022980"/>
    </source>
</evidence>
<protein>
    <recommendedName>
        <fullName evidence="6 7">Large ribosomal subunit protein uL22</fullName>
    </recommendedName>
</protein>
<feature type="compositionally biased region" description="Basic and acidic residues" evidence="11">
    <location>
        <begin position="118"/>
        <end position="144"/>
    </location>
</feature>
<dbReference type="GO" id="GO:0022625">
    <property type="term" value="C:cytosolic large ribosomal subunit"/>
    <property type="evidence" value="ECO:0007669"/>
    <property type="project" value="TreeGrafter"/>
</dbReference>
<dbReference type="InterPro" id="IPR047867">
    <property type="entry name" value="Ribosomal_uL22_bac/org-type"/>
</dbReference>
<accession>A0A1J4UAX1</accession>
<evidence type="ECO:0000256" key="7">
    <source>
        <dbReference type="HAMAP-Rule" id="MF_01331"/>
    </source>
</evidence>
<evidence type="ECO:0000256" key="2">
    <source>
        <dbReference type="ARBA" id="ARBA00022730"/>
    </source>
</evidence>
<dbReference type="AlphaFoldDB" id="A0A1J4UAX1"/>
<dbReference type="Pfam" id="PF00237">
    <property type="entry name" value="Ribosomal_L22"/>
    <property type="match status" value="1"/>
</dbReference>
<evidence type="ECO:0000256" key="3">
    <source>
        <dbReference type="ARBA" id="ARBA00022884"/>
    </source>
</evidence>
<dbReference type="Proteomes" id="UP000181941">
    <property type="component" value="Unassembled WGS sequence"/>
</dbReference>
<comment type="caution">
    <text evidence="12">The sequence shown here is derived from an EMBL/GenBank/DDBJ whole genome shotgun (WGS) entry which is preliminary data.</text>
</comment>
<dbReference type="NCBIfam" id="TIGR01044">
    <property type="entry name" value="rplV_bact"/>
    <property type="match status" value="1"/>
</dbReference>
<dbReference type="GO" id="GO:0019843">
    <property type="term" value="F:rRNA binding"/>
    <property type="evidence" value="ECO:0007669"/>
    <property type="project" value="UniProtKB-UniRule"/>
</dbReference>
<dbReference type="InterPro" id="IPR036394">
    <property type="entry name" value="Ribosomal_uL22_sf"/>
</dbReference>
<dbReference type="Gene3D" id="3.90.470.10">
    <property type="entry name" value="Ribosomal protein L22/L17"/>
    <property type="match status" value="1"/>
</dbReference>
<feature type="region of interest" description="Disordered" evidence="11">
    <location>
        <begin position="118"/>
        <end position="158"/>
    </location>
</feature>
<keyword evidence="5 7" id="KW-0687">Ribonucleoprotein</keyword>
<keyword evidence="4 7" id="KW-0689">Ribosomal protein</keyword>
<dbReference type="EMBL" id="MNVC01000005">
    <property type="protein sequence ID" value="OIO20425.1"/>
    <property type="molecule type" value="Genomic_DNA"/>
</dbReference>
<feature type="compositionally biased region" description="Low complexity" evidence="11">
    <location>
        <begin position="148"/>
        <end position="158"/>
    </location>
</feature>
<dbReference type="STRING" id="1805238.AUJ23_00355"/>
<proteinExistence type="inferred from homology"/>
<dbReference type="HAMAP" id="MF_01331_B">
    <property type="entry name" value="Ribosomal_uL22_B"/>
    <property type="match status" value="1"/>
</dbReference>
<evidence type="ECO:0000256" key="8">
    <source>
        <dbReference type="RuleBase" id="RU004005"/>
    </source>
</evidence>
<keyword evidence="2 7" id="KW-0699">rRNA-binding</keyword>
<evidence type="ECO:0000256" key="1">
    <source>
        <dbReference type="ARBA" id="ARBA00009451"/>
    </source>
</evidence>
<evidence type="ECO:0000256" key="11">
    <source>
        <dbReference type="SAM" id="MobiDB-lite"/>
    </source>
</evidence>
<dbReference type="InterPro" id="IPR005727">
    <property type="entry name" value="Ribosomal_uL22_bac/chlpt-type"/>
</dbReference>
<evidence type="ECO:0000256" key="5">
    <source>
        <dbReference type="ARBA" id="ARBA00023274"/>
    </source>
</evidence>
<comment type="function">
    <text evidence="7 10">This protein binds specifically to 23S rRNA; its binding is stimulated by other ribosomal proteins, e.g., L4, L17, and L20. It is important during the early stages of 50S assembly. It makes multiple contacts with different domains of the 23S rRNA in the assembled 50S subunit and ribosome.</text>
</comment>
<dbReference type="GO" id="GO:0006412">
    <property type="term" value="P:translation"/>
    <property type="evidence" value="ECO:0007669"/>
    <property type="project" value="UniProtKB-UniRule"/>
</dbReference>
<gene>
    <name evidence="7" type="primary">rplV</name>
    <name evidence="12" type="ORF">AUJ23_00355</name>
</gene>
<evidence type="ECO:0000313" key="13">
    <source>
        <dbReference type="Proteomes" id="UP000181941"/>
    </source>
</evidence>
<dbReference type="InterPro" id="IPR001063">
    <property type="entry name" value="Ribosomal_uL22"/>
</dbReference>
<dbReference type="PANTHER" id="PTHR13501">
    <property type="entry name" value="CHLOROPLAST 50S RIBOSOMAL PROTEIN L22-RELATED"/>
    <property type="match status" value="1"/>
</dbReference>
<comment type="subunit">
    <text evidence="7 9">Part of the 50S ribosomal subunit.</text>
</comment>
<comment type="function">
    <text evidence="7">The globular domain of the protein is located near the polypeptide exit tunnel on the outside of the subunit, while an extended beta-hairpin is found that lines the wall of the exit tunnel in the center of the 70S ribosome.</text>
</comment>
<sequence>MKVQTKAQLRFLRMSPQKVRLVAGLVRGMKVKNALDQLQFNSKQAALPVKKLIESAVANAIHNDQVKVDTLKIETIFVNEGSVLHRWMPRAMGRATPLRKRSSHVTVILTGEVDETKKKTEKKEVKEAKIEETKKEEIKKEITKKTKSASAKATADKK</sequence>
<evidence type="ECO:0000313" key="12">
    <source>
        <dbReference type="EMBL" id="OIO20425.1"/>
    </source>
</evidence>
<evidence type="ECO:0000256" key="9">
    <source>
        <dbReference type="RuleBase" id="RU004006"/>
    </source>
</evidence>
<reference evidence="12 13" key="1">
    <citation type="journal article" date="2016" name="Environ. Microbiol.">
        <title>Genomic resolution of a cold subsurface aquifer community provides metabolic insights for novel microbes adapted to high CO concentrations.</title>
        <authorList>
            <person name="Probst A.J."/>
            <person name="Castelle C.J."/>
            <person name="Singh A."/>
            <person name="Brown C.T."/>
            <person name="Anantharaman K."/>
            <person name="Sharon I."/>
            <person name="Hug L.A."/>
            <person name="Burstein D."/>
            <person name="Emerson J.B."/>
            <person name="Thomas B.C."/>
            <person name="Banfield J.F."/>
        </authorList>
    </citation>
    <scope>NUCLEOTIDE SEQUENCE [LARGE SCALE GENOMIC DNA]</scope>
    <source>
        <strain evidence="12">CG1_02_32_51</strain>
    </source>
</reference>
<evidence type="ECO:0000256" key="6">
    <source>
        <dbReference type="ARBA" id="ARBA00035207"/>
    </source>
</evidence>